<keyword evidence="3" id="KW-1185">Reference proteome</keyword>
<reference evidence="2 3" key="1">
    <citation type="journal article" date="2020" name="Genome Biol. Evol.">
        <title>A new high-quality draft genome assembly of the Chinese cordyceps Ophiocordyceps sinensis.</title>
        <authorList>
            <person name="Shu R."/>
            <person name="Zhang J."/>
            <person name="Meng Q."/>
            <person name="Zhang H."/>
            <person name="Zhou G."/>
            <person name="Li M."/>
            <person name="Wu P."/>
            <person name="Zhao Y."/>
            <person name="Chen C."/>
            <person name="Qin Q."/>
        </authorList>
    </citation>
    <scope>NUCLEOTIDE SEQUENCE [LARGE SCALE GENOMIC DNA]</scope>
    <source>
        <strain evidence="2 3">IOZ07</strain>
    </source>
</reference>
<comment type="caution">
    <text evidence="2">The sequence shown here is derived from an EMBL/GenBank/DDBJ whole genome shotgun (WGS) entry which is preliminary data.</text>
</comment>
<dbReference type="InterPro" id="IPR036047">
    <property type="entry name" value="F-box-like_dom_sf"/>
</dbReference>
<organism evidence="2 3">
    <name type="scientific">Ophiocordyceps sinensis</name>
    <dbReference type="NCBI Taxonomy" id="72228"/>
    <lineage>
        <taxon>Eukaryota</taxon>
        <taxon>Fungi</taxon>
        <taxon>Dikarya</taxon>
        <taxon>Ascomycota</taxon>
        <taxon>Pezizomycotina</taxon>
        <taxon>Sordariomycetes</taxon>
        <taxon>Hypocreomycetidae</taxon>
        <taxon>Hypocreales</taxon>
        <taxon>Ophiocordycipitaceae</taxon>
        <taxon>Ophiocordyceps</taxon>
    </lineage>
</organism>
<accession>A0A8H4PR95</accession>
<name>A0A8H4PR95_9HYPO</name>
<feature type="region of interest" description="Disordered" evidence="1">
    <location>
        <begin position="433"/>
        <end position="471"/>
    </location>
</feature>
<evidence type="ECO:0000256" key="1">
    <source>
        <dbReference type="SAM" id="MobiDB-lite"/>
    </source>
</evidence>
<protein>
    <recommendedName>
        <fullName evidence="4">F-box domain-containing protein</fullName>
    </recommendedName>
</protein>
<feature type="compositionally biased region" description="Acidic residues" evidence="1">
    <location>
        <begin position="485"/>
        <end position="499"/>
    </location>
</feature>
<feature type="region of interest" description="Disordered" evidence="1">
    <location>
        <begin position="485"/>
        <end position="525"/>
    </location>
</feature>
<feature type="compositionally biased region" description="Acidic residues" evidence="1">
    <location>
        <begin position="436"/>
        <end position="449"/>
    </location>
</feature>
<evidence type="ECO:0000313" key="2">
    <source>
        <dbReference type="EMBL" id="KAF4509050.1"/>
    </source>
</evidence>
<sequence length="814" mass="92189">MTRDPPRQPRNGIYAELNGTGDFFTGREKETQWLSHVRLLGNDPDSNVPYNVSLSERARDNGRQQSSFNAEVGTTQVHYTAYHREDGEPYNVPFHEQCYELLRCYIGVPELDMDVLHDACSGLSNDDDCSRRWTRLAIPYPACDDLDVESKRPFVYGIEHLAMSPGTILQLDAYFGRLPRLEDSNIYQRHRPLLRVTSADPLTRLSPEILSMIMAEMRVATLLKWQEASTKLANFPLSNRFWEKAVFRDMPWLNDVVSYDAQDAFHVDWEAVYKDLHVASKVASFGEMHGLCNRRRIWQDQCPTIAKQYAFTLANKNVGLRALMPQLDQVTVTSYRRLVEPAPVKTSIYTPTLLNAVAELETMEPELVVFWTNIGTLAAMDTLKHGSMESDYHGYWEDCRTAEARGYSETVQIPKDDWVTGFSFFIRETRFKSQEPVEETVEGQEDWDMETDREQYSDEEASPSPMSDDEEDAMVMGDYVDPELQQDEYGDEDDGDEDMDGHTESEYSFDEEDDSDDEIVGRQGSRSYQTSWLDIDRRVVGVEIHLAKGDRIPLGRETSESRMIHVDHDKFVVGLSTVRRTVRGIVTQANLIQAPISMTNCAGLARVEDTRWARHGIDPCLFTWRPQPPPADMCLSGSVDGVGGARDARYAEVLVLGDTDEEMADIIAIHATLSPMSLRIDYGNRHSRRIGHSLSDDAPRLDIDGRGGERIAAIFITTPGIRGWRIRILTNRNRQLCLGVPCQFSQEVRFPPLGQPGDLSPALCGVYWLWRAGINSYVDVSVSGIGCMTWNNHFIDASGLDEADASLDPNLRSQ</sequence>
<dbReference type="AlphaFoldDB" id="A0A8H4PR95"/>
<dbReference type="SUPFAM" id="SSF81383">
    <property type="entry name" value="F-box domain"/>
    <property type="match status" value="1"/>
</dbReference>
<feature type="compositionally biased region" description="Acidic residues" evidence="1">
    <location>
        <begin position="457"/>
        <end position="471"/>
    </location>
</feature>
<evidence type="ECO:0000313" key="3">
    <source>
        <dbReference type="Proteomes" id="UP000557566"/>
    </source>
</evidence>
<gene>
    <name evidence="2" type="ORF">G6O67_005358</name>
</gene>
<dbReference type="OrthoDB" id="9984533at2759"/>
<evidence type="ECO:0008006" key="4">
    <source>
        <dbReference type="Google" id="ProtNLM"/>
    </source>
</evidence>
<dbReference type="Proteomes" id="UP000557566">
    <property type="component" value="Unassembled WGS sequence"/>
</dbReference>
<dbReference type="EMBL" id="JAAVMX010000005">
    <property type="protein sequence ID" value="KAF4509050.1"/>
    <property type="molecule type" value="Genomic_DNA"/>
</dbReference>
<feature type="compositionally biased region" description="Acidic residues" evidence="1">
    <location>
        <begin position="507"/>
        <end position="518"/>
    </location>
</feature>
<proteinExistence type="predicted"/>